<feature type="compositionally biased region" description="Polar residues" evidence="1">
    <location>
        <begin position="139"/>
        <end position="154"/>
    </location>
</feature>
<keyword evidence="3" id="KW-1185">Reference proteome</keyword>
<dbReference type="Proteomes" id="UP000234275">
    <property type="component" value="Unassembled WGS sequence"/>
</dbReference>
<evidence type="ECO:0000313" key="3">
    <source>
        <dbReference type="Proteomes" id="UP000234275"/>
    </source>
</evidence>
<gene>
    <name evidence="2" type="ORF">P170DRAFT_377518</name>
</gene>
<feature type="region of interest" description="Disordered" evidence="1">
    <location>
        <begin position="129"/>
        <end position="156"/>
    </location>
</feature>
<comment type="caution">
    <text evidence="2">The sequence shown here is derived from an EMBL/GenBank/DDBJ whole genome shotgun (WGS) entry which is preliminary data.</text>
</comment>
<name>A0A2I2GGP7_9EURO</name>
<organism evidence="2 3">
    <name type="scientific">Aspergillus steynii IBT 23096</name>
    <dbReference type="NCBI Taxonomy" id="1392250"/>
    <lineage>
        <taxon>Eukaryota</taxon>
        <taxon>Fungi</taxon>
        <taxon>Dikarya</taxon>
        <taxon>Ascomycota</taxon>
        <taxon>Pezizomycotina</taxon>
        <taxon>Eurotiomycetes</taxon>
        <taxon>Eurotiomycetidae</taxon>
        <taxon>Eurotiales</taxon>
        <taxon>Aspergillaceae</taxon>
        <taxon>Aspergillus</taxon>
        <taxon>Aspergillus subgen. Circumdati</taxon>
    </lineage>
</organism>
<dbReference type="OrthoDB" id="4526849at2759"/>
<dbReference type="AlphaFoldDB" id="A0A2I2GGP7"/>
<dbReference type="VEuPathDB" id="FungiDB:P170DRAFT_377518"/>
<dbReference type="RefSeq" id="XP_024707355.1">
    <property type="nucleotide sequence ID" value="XM_024845404.1"/>
</dbReference>
<dbReference type="EMBL" id="MSFO01000002">
    <property type="protein sequence ID" value="PLB52053.1"/>
    <property type="molecule type" value="Genomic_DNA"/>
</dbReference>
<protein>
    <submittedName>
        <fullName evidence="2">Uncharacterized protein</fullName>
    </submittedName>
</protein>
<evidence type="ECO:0000256" key="1">
    <source>
        <dbReference type="SAM" id="MobiDB-lite"/>
    </source>
</evidence>
<sequence>MDSIIRFIPTDAEQQHPLAREYICSAATVATPDPQSTQNSHGQSGSNWGIEEVNAVRAIPIVNVDPKRIVPEEYFPRSDNQHFAKLRRAIREADIDALKTYSTESFKGNPYKLLFEDLSELITTYTSEESIGNAHRRQTSTSSVETDLSTSSNEGKGEAVSVTALRNFIKATLPSMRGLAKLPIQGPVKPSLMCYSNANRFEWMLAGVKYVAINDGSVGVNFRGYFSGSNRFPMIPVAGLECKPRHAGGIKRGSGEPKNFILEIFAQEVAQLLGNMIAQRSELKNLGGRRSLLRDQHEDQEAFVLSMHGTLFYVSTAYFSPEYIQYIEGNELTELSVDNIFLWVKQSVHFDLKDIDQRVKALEFLWALLGYIASGEAKMNNVTAAITAMHG</sequence>
<proteinExistence type="predicted"/>
<accession>A0A2I2GGP7</accession>
<dbReference type="GeneID" id="36553104"/>
<evidence type="ECO:0000313" key="2">
    <source>
        <dbReference type="EMBL" id="PLB52053.1"/>
    </source>
</evidence>
<reference evidence="2 3" key="1">
    <citation type="submission" date="2016-12" db="EMBL/GenBank/DDBJ databases">
        <title>The genomes of Aspergillus section Nigri reveals drivers in fungal speciation.</title>
        <authorList>
            <consortium name="DOE Joint Genome Institute"/>
            <person name="Vesth T.C."/>
            <person name="Nybo J."/>
            <person name="Theobald S."/>
            <person name="Brandl J."/>
            <person name="Frisvad J.C."/>
            <person name="Nielsen K.F."/>
            <person name="Lyhne E.K."/>
            <person name="Kogle M.E."/>
            <person name="Kuo A."/>
            <person name="Riley R."/>
            <person name="Clum A."/>
            <person name="Nolan M."/>
            <person name="Lipzen A."/>
            <person name="Salamov A."/>
            <person name="Henrissat B."/>
            <person name="Wiebenga A."/>
            <person name="De Vries R.P."/>
            <person name="Grigoriev I.V."/>
            <person name="Mortensen U.H."/>
            <person name="Andersen M.R."/>
            <person name="Baker S.E."/>
        </authorList>
    </citation>
    <scope>NUCLEOTIDE SEQUENCE [LARGE SCALE GENOMIC DNA]</scope>
    <source>
        <strain evidence="2 3">IBT 23096</strain>
    </source>
</reference>